<gene>
    <name evidence="1" type="ORF">GJ744_003576</name>
</gene>
<name>A0A8H7E0J4_9EURO</name>
<evidence type="ECO:0000313" key="2">
    <source>
        <dbReference type="Proteomes" id="UP000606974"/>
    </source>
</evidence>
<keyword evidence="2" id="KW-1185">Reference proteome</keyword>
<dbReference type="AlphaFoldDB" id="A0A8H7E0J4"/>
<dbReference type="EMBL" id="JAACFV010000170">
    <property type="protein sequence ID" value="KAF7503593.1"/>
    <property type="molecule type" value="Genomic_DNA"/>
</dbReference>
<reference evidence="1" key="1">
    <citation type="submission" date="2020-02" db="EMBL/GenBank/DDBJ databases">
        <authorList>
            <person name="Palmer J.M."/>
        </authorList>
    </citation>
    <scope>NUCLEOTIDE SEQUENCE</scope>
    <source>
        <strain evidence="1">EPUS1.4</strain>
        <tissue evidence="1">Thallus</tissue>
    </source>
</reference>
<sequence>MRVPTDFLAPWRYRELPAVFVVRLSGGHEGQSCWNVKNHLERIFSALSCMQRIGLQRTNVTGAPPSVVDPREPLSYQPLSGKYRLFPQDKLLRTQQTCRQNFAALRN</sequence>
<protein>
    <submittedName>
        <fullName evidence="1">Uncharacterized protein</fullName>
    </submittedName>
</protein>
<dbReference type="Proteomes" id="UP000606974">
    <property type="component" value="Unassembled WGS sequence"/>
</dbReference>
<comment type="caution">
    <text evidence="1">The sequence shown here is derived from an EMBL/GenBank/DDBJ whole genome shotgun (WGS) entry which is preliminary data.</text>
</comment>
<evidence type="ECO:0000313" key="1">
    <source>
        <dbReference type="EMBL" id="KAF7503593.1"/>
    </source>
</evidence>
<organism evidence="1 2">
    <name type="scientific">Endocarpon pusillum</name>
    <dbReference type="NCBI Taxonomy" id="364733"/>
    <lineage>
        <taxon>Eukaryota</taxon>
        <taxon>Fungi</taxon>
        <taxon>Dikarya</taxon>
        <taxon>Ascomycota</taxon>
        <taxon>Pezizomycotina</taxon>
        <taxon>Eurotiomycetes</taxon>
        <taxon>Chaetothyriomycetidae</taxon>
        <taxon>Verrucariales</taxon>
        <taxon>Verrucariaceae</taxon>
        <taxon>Endocarpon</taxon>
    </lineage>
</organism>
<accession>A0A8H7E0J4</accession>
<proteinExistence type="predicted"/>